<keyword evidence="6" id="KW-1185">Reference proteome</keyword>
<dbReference type="OrthoDB" id="10251242at2759"/>
<dbReference type="Pfam" id="PF01596">
    <property type="entry name" value="Methyltransf_3"/>
    <property type="match status" value="1"/>
</dbReference>
<proteinExistence type="inferred from homology"/>
<protein>
    <submittedName>
        <fullName evidence="5">O-methyltransferase family 3 protein</fullName>
    </submittedName>
</protein>
<gene>
    <name evidence="5" type="ORF">LshimejAT787_0702540</name>
</gene>
<evidence type="ECO:0000256" key="4">
    <source>
        <dbReference type="ARBA" id="ARBA00023453"/>
    </source>
</evidence>
<dbReference type="CDD" id="cd02440">
    <property type="entry name" value="AdoMet_MTases"/>
    <property type="match status" value="1"/>
</dbReference>
<evidence type="ECO:0000313" key="5">
    <source>
        <dbReference type="EMBL" id="GLB39744.1"/>
    </source>
</evidence>
<comment type="similarity">
    <text evidence="4">Belongs to the class I-like SAM-binding methyltransferase superfamily. Cation-dependent O-methyltransferase family.</text>
</comment>
<dbReference type="PANTHER" id="PTHR10509">
    <property type="entry name" value="O-METHYLTRANSFERASE-RELATED"/>
    <property type="match status" value="1"/>
</dbReference>
<comment type="caution">
    <text evidence="5">The sequence shown here is derived from an EMBL/GenBank/DDBJ whole genome shotgun (WGS) entry which is preliminary data.</text>
</comment>
<dbReference type="GO" id="GO:0008757">
    <property type="term" value="F:S-adenosylmethionine-dependent methyltransferase activity"/>
    <property type="evidence" value="ECO:0007669"/>
    <property type="project" value="TreeGrafter"/>
</dbReference>
<sequence length="252" mass="27560">MTLAASPISSQQYSDEQTRKMQQDFSVTRLEDWARSDKYHNSFLLEKDDVLDTALANSNAHGLPEIAVSAAQGKFLKLIASSIGAKHILEVGTLGGYSTIWLARALPEDGKLITLELDEKHARVARENLANAGLSSKVEVIVGKAVDSLAQMHPGTLFDLVFIDADKPSNVQYFTEAKRLVRKRGVIIVDNVVRYGRVADPQYSDANVEGVRELLKAIKGDKEVDATTIGTTGEKGYDGFLYAIRNCCGAKM</sequence>
<reference evidence="5" key="1">
    <citation type="submission" date="2022-07" db="EMBL/GenBank/DDBJ databases">
        <title>The genome of Lyophyllum shimeji provides insight into the initial evolution of ectomycorrhizal fungal genome.</title>
        <authorList>
            <person name="Kobayashi Y."/>
            <person name="Shibata T."/>
            <person name="Hirakawa H."/>
            <person name="Shigenobu S."/>
            <person name="Nishiyama T."/>
            <person name="Yamada A."/>
            <person name="Hasebe M."/>
            <person name="Kawaguchi M."/>
        </authorList>
    </citation>
    <scope>NUCLEOTIDE SEQUENCE</scope>
    <source>
        <strain evidence="5">AT787</strain>
    </source>
</reference>
<dbReference type="AlphaFoldDB" id="A0A9P3ULW2"/>
<keyword evidence="1" id="KW-0489">Methyltransferase</keyword>
<organism evidence="5 6">
    <name type="scientific">Lyophyllum shimeji</name>
    <name type="common">Hon-shimeji</name>
    <name type="synonym">Tricholoma shimeji</name>
    <dbReference type="NCBI Taxonomy" id="47721"/>
    <lineage>
        <taxon>Eukaryota</taxon>
        <taxon>Fungi</taxon>
        <taxon>Dikarya</taxon>
        <taxon>Basidiomycota</taxon>
        <taxon>Agaricomycotina</taxon>
        <taxon>Agaricomycetes</taxon>
        <taxon>Agaricomycetidae</taxon>
        <taxon>Agaricales</taxon>
        <taxon>Tricholomatineae</taxon>
        <taxon>Lyophyllaceae</taxon>
        <taxon>Lyophyllum</taxon>
    </lineage>
</organism>
<evidence type="ECO:0000256" key="3">
    <source>
        <dbReference type="ARBA" id="ARBA00022691"/>
    </source>
</evidence>
<dbReference type="SUPFAM" id="SSF53335">
    <property type="entry name" value="S-adenosyl-L-methionine-dependent methyltransferases"/>
    <property type="match status" value="1"/>
</dbReference>
<dbReference type="Proteomes" id="UP001063166">
    <property type="component" value="Unassembled WGS sequence"/>
</dbReference>
<dbReference type="Gene3D" id="3.40.50.150">
    <property type="entry name" value="Vaccinia Virus protein VP39"/>
    <property type="match status" value="1"/>
</dbReference>
<dbReference type="InterPro" id="IPR002935">
    <property type="entry name" value="SAM_O-MeTrfase"/>
</dbReference>
<dbReference type="InterPro" id="IPR029063">
    <property type="entry name" value="SAM-dependent_MTases_sf"/>
</dbReference>
<dbReference type="GO" id="GO:0008171">
    <property type="term" value="F:O-methyltransferase activity"/>
    <property type="evidence" value="ECO:0007669"/>
    <property type="project" value="InterPro"/>
</dbReference>
<dbReference type="GO" id="GO:0032259">
    <property type="term" value="P:methylation"/>
    <property type="evidence" value="ECO:0007669"/>
    <property type="project" value="UniProtKB-KW"/>
</dbReference>
<keyword evidence="3" id="KW-0949">S-adenosyl-L-methionine</keyword>
<evidence type="ECO:0000256" key="1">
    <source>
        <dbReference type="ARBA" id="ARBA00022603"/>
    </source>
</evidence>
<evidence type="ECO:0000256" key="2">
    <source>
        <dbReference type="ARBA" id="ARBA00022679"/>
    </source>
</evidence>
<dbReference type="PROSITE" id="PS51682">
    <property type="entry name" value="SAM_OMT_I"/>
    <property type="match status" value="1"/>
</dbReference>
<accession>A0A9P3ULW2</accession>
<evidence type="ECO:0000313" key="6">
    <source>
        <dbReference type="Proteomes" id="UP001063166"/>
    </source>
</evidence>
<dbReference type="EMBL" id="BRPK01000007">
    <property type="protein sequence ID" value="GLB39744.1"/>
    <property type="molecule type" value="Genomic_DNA"/>
</dbReference>
<keyword evidence="2" id="KW-0808">Transferase</keyword>
<dbReference type="InterPro" id="IPR050362">
    <property type="entry name" value="Cation-dep_OMT"/>
</dbReference>
<name>A0A9P3ULW2_LYOSH</name>
<dbReference type="PANTHER" id="PTHR10509:SF14">
    <property type="entry name" value="CAFFEOYL-COA O-METHYLTRANSFERASE 3-RELATED"/>
    <property type="match status" value="1"/>
</dbReference>